<evidence type="ECO:0000256" key="8">
    <source>
        <dbReference type="PIRSR" id="PIRSR018455-2"/>
    </source>
</evidence>
<evidence type="ECO:0000256" key="6">
    <source>
        <dbReference type="ARBA" id="ARBA00022833"/>
    </source>
</evidence>
<dbReference type="RefSeq" id="WP_184043357.1">
    <property type="nucleotide sequence ID" value="NZ_JACIGK010000008.1"/>
</dbReference>
<dbReference type="SUPFAM" id="SSF55166">
    <property type="entry name" value="Hedgehog/DD-peptidase"/>
    <property type="match status" value="1"/>
</dbReference>
<evidence type="ECO:0000256" key="5">
    <source>
        <dbReference type="ARBA" id="ARBA00022801"/>
    </source>
</evidence>
<feature type="disulfide bond" evidence="8">
    <location>
        <begin position="69"/>
        <end position="311"/>
    </location>
</feature>
<protein>
    <submittedName>
        <fullName evidence="9">Penicillin-insensitive murein endopeptidase</fullName>
        <ecNumber evidence="9">3.4.24.-</ecNumber>
    </submittedName>
</protein>
<evidence type="ECO:0000313" key="9">
    <source>
        <dbReference type="EMBL" id="MBB4265713.1"/>
    </source>
</evidence>
<gene>
    <name evidence="9" type="ORF">GGD89_001337</name>
</gene>
<keyword evidence="2" id="KW-0479">Metal-binding</keyword>
<evidence type="ECO:0000256" key="4">
    <source>
        <dbReference type="ARBA" id="ARBA00022764"/>
    </source>
</evidence>
<name>A0A7W6W9D6_9PROT</name>
<evidence type="ECO:0000256" key="7">
    <source>
        <dbReference type="ARBA" id="ARBA00023049"/>
    </source>
</evidence>
<dbReference type="Pfam" id="PF03411">
    <property type="entry name" value="Peptidase_M74"/>
    <property type="match status" value="1"/>
</dbReference>
<dbReference type="GO" id="GO:0030288">
    <property type="term" value="C:outer membrane-bounded periplasmic space"/>
    <property type="evidence" value="ECO:0007669"/>
    <property type="project" value="InterPro"/>
</dbReference>
<feature type="disulfide bond" evidence="8">
    <location>
        <begin position="247"/>
        <end position="254"/>
    </location>
</feature>
<keyword evidence="7" id="KW-0482">Metalloprotease</keyword>
<keyword evidence="5 9" id="KW-0378">Hydrolase</keyword>
<organism evidence="9 10">
    <name type="scientific">Roseospira visakhapatnamensis</name>
    <dbReference type="NCBI Taxonomy" id="390880"/>
    <lineage>
        <taxon>Bacteria</taxon>
        <taxon>Pseudomonadati</taxon>
        <taxon>Pseudomonadota</taxon>
        <taxon>Alphaproteobacteria</taxon>
        <taxon>Rhodospirillales</taxon>
        <taxon>Rhodospirillaceae</taxon>
        <taxon>Roseospira</taxon>
    </lineage>
</organism>
<keyword evidence="3" id="KW-0732">Signal</keyword>
<evidence type="ECO:0000256" key="1">
    <source>
        <dbReference type="ARBA" id="ARBA00022670"/>
    </source>
</evidence>
<dbReference type="GO" id="GO:0004252">
    <property type="term" value="F:serine-type endopeptidase activity"/>
    <property type="evidence" value="ECO:0007669"/>
    <property type="project" value="InterPro"/>
</dbReference>
<dbReference type="GO" id="GO:0008237">
    <property type="term" value="F:metallopeptidase activity"/>
    <property type="evidence" value="ECO:0007669"/>
    <property type="project" value="UniProtKB-KW"/>
</dbReference>
<dbReference type="Gene3D" id="3.30.1380.10">
    <property type="match status" value="1"/>
</dbReference>
<dbReference type="EC" id="3.4.24.-" evidence="9"/>
<proteinExistence type="predicted"/>
<evidence type="ECO:0000313" key="10">
    <source>
        <dbReference type="Proteomes" id="UP000554286"/>
    </source>
</evidence>
<dbReference type="NCBIfam" id="NF006947">
    <property type="entry name" value="PRK09429.1"/>
    <property type="match status" value="1"/>
</dbReference>
<comment type="caution">
    <text evidence="9">The sequence shown here is derived from an EMBL/GenBank/DDBJ whole genome shotgun (WGS) entry which is preliminary data.</text>
</comment>
<dbReference type="InterPro" id="IPR005073">
    <property type="entry name" value="Peptidase_M74"/>
</dbReference>
<evidence type="ECO:0000256" key="2">
    <source>
        <dbReference type="ARBA" id="ARBA00022723"/>
    </source>
</evidence>
<dbReference type="AlphaFoldDB" id="A0A7W6W9D6"/>
<sequence>MRGVPIGTRGLLALTLAVTLAVTLLGAAAPMPEHKPETPVKAAPDAAWARVTTPAPGQARVIGGYTRGCIAGAVSLPLDGPGYTVLRPQRLRTFGHPLLIQVVQDLGAWTDAHGWGTLLVGDLSQPRGGPMSYGHASHEAGLDADIWLRLLPPGQRLTEAERRAPTAVSYVRAGAGTADPALWRPAHDALVRAAALDPRVSRLFVNPAIKASLCAAFPPDQDGNAAWLRKVRPWYGHDSHMHIRLHCPLDSPACRPQKPTPPGAGCDTETFVWWSEETARWLAEKARRAAIGGNSASPSVARTPQPLPDACQAILIAR</sequence>
<keyword evidence="8" id="KW-1015">Disulfide bond</keyword>
<dbReference type="InterPro" id="IPR009045">
    <property type="entry name" value="Zn_M74/Hedgehog-like"/>
</dbReference>
<keyword evidence="1" id="KW-0645">Protease</keyword>
<feature type="disulfide bond" evidence="8">
    <location>
        <begin position="214"/>
        <end position="266"/>
    </location>
</feature>
<dbReference type="EMBL" id="JACIGK010000008">
    <property type="protein sequence ID" value="MBB4265713.1"/>
    <property type="molecule type" value="Genomic_DNA"/>
</dbReference>
<keyword evidence="10" id="KW-1185">Reference proteome</keyword>
<accession>A0A7W6W9D6</accession>
<keyword evidence="6" id="KW-0862">Zinc</keyword>
<dbReference type="GO" id="GO:0006508">
    <property type="term" value="P:proteolysis"/>
    <property type="evidence" value="ECO:0007669"/>
    <property type="project" value="UniProtKB-KW"/>
</dbReference>
<reference evidence="9 10" key="1">
    <citation type="submission" date="2020-08" db="EMBL/GenBank/DDBJ databases">
        <title>Genome sequencing of Purple Non-Sulfur Bacteria from various extreme environments.</title>
        <authorList>
            <person name="Mayer M."/>
        </authorList>
    </citation>
    <scope>NUCLEOTIDE SEQUENCE [LARGE SCALE GENOMIC DNA]</scope>
    <source>
        <strain evidence="9 10">JA131</strain>
    </source>
</reference>
<dbReference type="Proteomes" id="UP000554286">
    <property type="component" value="Unassembled WGS sequence"/>
</dbReference>
<dbReference type="PIRSF" id="PIRSF018455">
    <property type="entry name" value="MepA"/>
    <property type="match status" value="1"/>
</dbReference>
<keyword evidence="4" id="KW-0574">Periplasm</keyword>
<evidence type="ECO:0000256" key="3">
    <source>
        <dbReference type="ARBA" id="ARBA00022729"/>
    </source>
</evidence>
<dbReference type="GO" id="GO:0046872">
    <property type="term" value="F:metal ion binding"/>
    <property type="evidence" value="ECO:0007669"/>
    <property type="project" value="UniProtKB-KW"/>
</dbReference>